<dbReference type="InterPro" id="IPR036869">
    <property type="entry name" value="J_dom_sf"/>
</dbReference>
<feature type="compositionally biased region" description="Polar residues" evidence="1">
    <location>
        <begin position="523"/>
        <end position="541"/>
    </location>
</feature>
<feature type="compositionally biased region" description="Low complexity" evidence="1">
    <location>
        <begin position="24"/>
        <end position="36"/>
    </location>
</feature>
<feature type="compositionally biased region" description="Polar residues" evidence="1">
    <location>
        <begin position="74"/>
        <end position="94"/>
    </location>
</feature>
<feature type="region of interest" description="Disordered" evidence="1">
    <location>
        <begin position="350"/>
        <end position="423"/>
    </location>
</feature>
<keyword evidence="4" id="KW-1185">Reference proteome</keyword>
<feature type="region of interest" description="Disordered" evidence="1">
    <location>
        <begin position="197"/>
        <end position="319"/>
    </location>
</feature>
<dbReference type="GO" id="GO:0030276">
    <property type="term" value="F:clathrin binding"/>
    <property type="evidence" value="ECO:0007669"/>
    <property type="project" value="TreeGrafter"/>
</dbReference>
<gene>
    <name evidence="3" type="ORF">GTA08_BOTSDO01436</name>
</gene>
<proteinExistence type="predicted"/>
<feature type="compositionally biased region" description="Low complexity" evidence="1">
    <location>
        <begin position="400"/>
        <end position="409"/>
    </location>
</feature>
<dbReference type="AlphaFoldDB" id="A0A8H4J722"/>
<dbReference type="OrthoDB" id="1717591at2759"/>
<dbReference type="GO" id="GO:0005737">
    <property type="term" value="C:cytoplasm"/>
    <property type="evidence" value="ECO:0007669"/>
    <property type="project" value="TreeGrafter"/>
</dbReference>
<evidence type="ECO:0000313" key="4">
    <source>
        <dbReference type="Proteomes" id="UP000572817"/>
    </source>
</evidence>
<dbReference type="InterPro" id="IPR015940">
    <property type="entry name" value="UBA"/>
</dbReference>
<feature type="compositionally biased region" description="Basic and acidic residues" evidence="1">
    <location>
        <begin position="410"/>
        <end position="423"/>
    </location>
</feature>
<evidence type="ECO:0000256" key="1">
    <source>
        <dbReference type="SAM" id="MobiDB-lite"/>
    </source>
</evidence>
<dbReference type="SUPFAM" id="SSF48452">
    <property type="entry name" value="TPR-like"/>
    <property type="match status" value="1"/>
</dbReference>
<dbReference type="FunFam" id="1.10.287.110:FF:000002">
    <property type="entry name" value="putative tyrosine-protein phosphatase auxilin isoform X2"/>
    <property type="match status" value="1"/>
</dbReference>
<organism evidence="3 4">
    <name type="scientific">Botryosphaeria dothidea</name>
    <dbReference type="NCBI Taxonomy" id="55169"/>
    <lineage>
        <taxon>Eukaryota</taxon>
        <taxon>Fungi</taxon>
        <taxon>Dikarya</taxon>
        <taxon>Ascomycota</taxon>
        <taxon>Pezizomycotina</taxon>
        <taxon>Dothideomycetes</taxon>
        <taxon>Dothideomycetes incertae sedis</taxon>
        <taxon>Botryosphaeriales</taxon>
        <taxon>Botryosphaeriaceae</taxon>
        <taxon>Botryosphaeria</taxon>
    </lineage>
</organism>
<dbReference type="InterPro" id="IPR009060">
    <property type="entry name" value="UBA-like_sf"/>
</dbReference>
<dbReference type="Gene3D" id="1.10.287.110">
    <property type="entry name" value="DnaJ domain"/>
    <property type="match status" value="1"/>
</dbReference>
<feature type="compositionally biased region" description="Pro residues" evidence="1">
    <location>
        <begin position="637"/>
        <end position="651"/>
    </location>
</feature>
<dbReference type="PROSITE" id="PS50030">
    <property type="entry name" value="UBA"/>
    <property type="match status" value="1"/>
</dbReference>
<feature type="compositionally biased region" description="Low complexity" evidence="1">
    <location>
        <begin position="138"/>
        <end position="159"/>
    </location>
</feature>
<dbReference type="GO" id="GO:0031982">
    <property type="term" value="C:vesicle"/>
    <property type="evidence" value="ECO:0007669"/>
    <property type="project" value="TreeGrafter"/>
</dbReference>
<dbReference type="Pfam" id="PF22562">
    <property type="entry name" value="UBA_7"/>
    <property type="match status" value="1"/>
</dbReference>
<dbReference type="GO" id="GO:0072583">
    <property type="term" value="P:clathrin-dependent endocytosis"/>
    <property type="evidence" value="ECO:0007669"/>
    <property type="project" value="TreeGrafter"/>
</dbReference>
<comment type="caution">
    <text evidence="3">The sequence shown here is derived from an EMBL/GenBank/DDBJ whole genome shotgun (WGS) entry which is preliminary data.</text>
</comment>
<keyword evidence="3" id="KW-0251">Elongation factor</keyword>
<feature type="compositionally biased region" description="Basic and acidic residues" evidence="1">
    <location>
        <begin position="350"/>
        <end position="366"/>
    </location>
</feature>
<dbReference type="FunFam" id="1.25.40.10:FF:000354">
    <property type="entry name" value="UBA domain-containing protein 7"/>
    <property type="match status" value="1"/>
</dbReference>
<feature type="compositionally biased region" description="Low complexity" evidence="1">
    <location>
        <begin position="599"/>
        <end position="612"/>
    </location>
</feature>
<dbReference type="EMBL" id="WWBZ02000001">
    <property type="protein sequence ID" value="KAF4314510.1"/>
    <property type="molecule type" value="Genomic_DNA"/>
</dbReference>
<evidence type="ECO:0000259" key="2">
    <source>
        <dbReference type="PROSITE" id="PS50030"/>
    </source>
</evidence>
<feature type="compositionally biased region" description="Low complexity" evidence="1">
    <location>
        <begin position="223"/>
        <end position="233"/>
    </location>
</feature>
<dbReference type="Gene3D" id="1.25.40.10">
    <property type="entry name" value="Tetratricopeptide repeat domain"/>
    <property type="match status" value="1"/>
</dbReference>
<reference evidence="3" key="1">
    <citation type="submission" date="2020-04" db="EMBL/GenBank/DDBJ databases">
        <title>Genome Assembly and Annotation of Botryosphaeria dothidea sdau 11-99, a Latent Pathogen of Apple Fruit Ring Rot in China.</title>
        <authorList>
            <person name="Yu C."/>
            <person name="Diao Y."/>
            <person name="Lu Q."/>
            <person name="Zhao J."/>
            <person name="Cui S."/>
            <person name="Peng C."/>
            <person name="He B."/>
            <person name="Liu H."/>
        </authorList>
    </citation>
    <scope>NUCLEOTIDE SEQUENCE [LARGE SCALE GENOMIC DNA]</scope>
    <source>
        <strain evidence="3">Sdau11-99</strain>
    </source>
</reference>
<dbReference type="PANTHER" id="PTHR23172">
    <property type="entry name" value="AUXILIN/CYCLIN G-ASSOCIATED KINASE-RELATED"/>
    <property type="match status" value="1"/>
</dbReference>
<dbReference type="GO" id="GO:0072318">
    <property type="term" value="P:clathrin coat disassembly"/>
    <property type="evidence" value="ECO:0007669"/>
    <property type="project" value="TreeGrafter"/>
</dbReference>
<dbReference type="InterPro" id="IPR011990">
    <property type="entry name" value="TPR-like_helical_dom_sf"/>
</dbReference>
<feature type="domain" description="UBA" evidence="2">
    <location>
        <begin position="305"/>
        <end position="349"/>
    </location>
</feature>
<feature type="region of interest" description="Disordered" evidence="1">
    <location>
        <begin position="800"/>
        <end position="840"/>
    </location>
</feature>
<feature type="compositionally biased region" description="Low complexity" evidence="1">
    <location>
        <begin position="654"/>
        <end position="665"/>
    </location>
</feature>
<name>A0A8H4J722_9PEZI</name>
<dbReference type="Gene3D" id="1.10.8.10">
    <property type="entry name" value="DNA helicase RuvA subunit, C-terminal domain"/>
    <property type="match status" value="1"/>
</dbReference>
<feature type="region of interest" description="Disordered" evidence="1">
    <location>
        <begin position="442"/>
        <end position="667"/>
    </location>
</feature>
<dbReference type="GO" id="GO:0003746">
    <property type="term" value="F:translation elongation factor activity"/>
    <property type="evidence" value="ECO:0007669"/>
    <property type="project" value="UniProtKB-KW"/>
</dbReference>
<dbReference type="PANTHER" id="PTHR23172:SF19">
    <property type="entry name" value="J DOMAIN-CONTAINING PROTEIN"/>
    <property type="match status" value="1"/>
</dbReference>
<dbReference type="Proteomes" id="UP000572817">
    <property type="component" value="Unassembled WGS sequence"/>
</dbReference>
<keyword evidence="3" id="KW-0648">Protein biosynthesis</keyword>
<feature type="compositionally biased region" description="Polar residues" evidence="1">
    <location>
        <begin position="48"/>
        <end position="66"/>
    </location>
</feature>
<dbReference type="SUPFAM" id="SSF46934">
    <property type="entry name" value="UBA-like"/>
    <property type="match status" value="1"/>
</dbReference>
<accession>A0A8H4J722</accession>
<evidence type="ECO:0000313" key="3">
    <source>
        <dbReference type="EMBL" id="KAF4314510.1"/>
    </source>
</evidence>
<dbReference type="SUPFAM" id="SSF46565">
    <property type="entry name" value="Chaperone J-domain"/>
    <property type="match status" value="1"/>
</dbReference>
<protein>
    <submittedName>
        <fullName evidence="3">Ubiquitin-associated/translation elongation factor EF1B</fullName>
    </submittedName>
</protein>
<feature type="compositionally biased region" description="Polar residues" evidence="1">
    <location>
        <begin position="206"/>
        <end position="222"/>
    </location>
</feature>
<feature type="compositionally biased region" description="Basic and acidic residues" evidence="1">
    <location>
        <begin position="102"/>
        <end position="118"/>
    </location>
</feature>
<feature type="region of interest" description="Disordered" evidence="1">
    <location>
        <begin position="1"/>
        <end position="159"/>
    </location>
</feature>
<feature type="compositionally biased region" description="Low complexity" evidence="1">
    <location>
        <begin position="809"/>
        <end position="830"/>
    </location>
</feature>
<sequence>MDDLMSLDWNAPAAKNGSQQSNRPPQTTSTPSFPSLNPSPSPIPSLSRGSTPLSKQLSGAAPSTTFRGLKAPSKPSTPANDSFSSLLATKSSKPADNLSLQERQRQLQEEKEKQRKQLESQFGAPDNAFWDSLGSGRSTPNATAGAPAPAQQPASASLSSTINKPFAAINVPASASPAPAEDEDDILAAFNSAAPVDASSHYPVPQASSSRGVTPSQGTGLRSNGASSNAATGSGFGDDDDPFGLSQLSSRPAAHPPQPAPAFEQDDDILGDLGKPVSELPPRHKQAEQQFAEDVEPTADQSSRNGDPRDAAVAELVDMGFPADKSAEALAHTENGTDIQAAVGWLLNQAHDKAKQKSRQRQEARGRASPLGLESERHRSSSGRNNRNELAGEGVPTWMREQGSRSSSQRRTESRTPTEEKDVAQIAQEIGTNLFKSANSFWKQSQKKVQKAVAEFQQDGDPSQPKWMREAQSHATGDGPTRRNQSKAEQQATDEALMLEAGAGRPQKPGRTSRPARPDLHTTDSWSRGQSPASAQGSHRSTPPPRPGQDTRQQGRVPLGKLTREDVEEQSAQAYVSPARRKKTTPKPSETASEPDLFSPSESAPASAKSPPALHPNNPFAPKPSPAPRTQSAPKVTPSPLPTRPKAPPRQIPSASAGVLSASAGHRQKGTEAFKRGDYSAAHTAYTSALQPLPSGHPITIIILCNRALTNIKVGDPKAAVADADSALSVIGPSRGEGENIAMGGAEREKDMKDFFGKALMRKAEALEHMEKWTEAAKVWKDAVEAGVGGSVSIQGRNRCEKAAGGGSQQASRPAAARPAAAAKKPAASRPVPRPNVSAAASAEAVKKLREANEAAEKADDEKFALTDQVDAKLVAWKGSKADNLRALLGSLDTVLWPEAGWKKVGMQDLVMPNKVKIVYMKAIAKVHPDKIAKNATTEQRMISAAVFATLNEAWDKFKKDNNL</sequence>